<gene>
    <name evidence="1" type="ORF">JIR001_24020</name>
</gene>
<dbReference type="Proteomes" id="UP000677436">
    <property type="component" value="Chromosome"/>
</dbReference>
<name>A0A8D5ZLK4_9BACL</name>
<protein>
    <submittedName>
        <fullName evidence="1">Uncharacterized protein</fullName>
    </submittedName>
</protein>
<keyword evidence="2" id="KW-1185">Reference proteome</keyword>
<reference evidence="1" key="1">
    <citation type="journal article" date="2013" name="Int. J. Syst. Evol. Microbiol.">
        <title>Polycladomyces abyssicola gen. nov., sp. nov., a thermophilic filamentous bacterium isolated from hemipelagic sediment.</title>
        <authorList>
            <person name="Tsubouchi T."/>
            <person name="Shimane Y."/>
            <person name="Mori K."/>
            <person name="Usui K."/>
            <person name="Hiraki T."/>
            <person name="Tame A."/>
            <person name="Uematsu K."/>
            <person name="Maruyama T."/>
            <person name="Hatada Y."/>
        </authorList>
    </citation>
    <scope>NUCLEOTIDE SEQUENCE</scope>
    <source>
        <strain evidence="1">JIR-001</strain>
    </source>
</reference>
<evidence type="ECO:0000313" key="1">
    <source>
        <dbReference type="EMBL" id="BCU82619.1"/>
    </source>
</evidence>
<sequence length="67" mass="7313">MMIALTPSEQHAGKVRFALRKLPAIPILCFPSLHSVRALVKALPGKTLLPYGMTKHALDTIGEVHPE</sequence>
<evidence type="ECO:0000313" key="2">
    <source>
        <dbReference type="Proteomes" id="UP000677436"/>
    </source>
</evidence>
<dbReference type="AlphaFoldDB" id="A0A8D5ZLK4"/>
<proteinExistence type="predicted"/>
<dbReference type="EMBL" id="AP024601">
    <property type="protein sequence ID" value="BCU82619.1"/>
    <property type="molecule type" value="Genomic_DNA"/>
</dbReference>
<reference evidence="1" key="2">
    <citation type="journal article" date="2021" name="Microbiol. Resour. Announc.">
        <title>Complete Genome Sequence of Polycladomyces abyssicola JIR-001T, Isolated from Hemipelagic Sediment in Deep Seawater.</title>
        <authorList>
            <person name="Tsubouchi T."/>
            <person name="Kaneko Y."/>
        </authorList>
    </citation>
    <scope>NUCLEOTIDE SEQUENCE</scope>
    <source>
        <strain evidence="1">JIR-001</strain>
    </source>
</reference>
<accession>A0A8D5ZLK4</accession>
<organism evidence="1 2">
    <name type="scientific">Polycladomyces abyssicola</name>
    <dbReference type="NCBI Taxonomy" id="1125966"/>
    <lineage>
        <taxon>Bacteria</taxon>
        <taxon>Bacillati</taxon>
        <taxon>Bacillota</taxon>
        <taxon>Bacilli</taxon>
        <taxon>Bacillales</taxon>
        <taxon>Thermoactinomycetaceae</taxon>
        <taxon>Polycladomyces</taxon>
    </lineage>
</organism>
<dbReference type="KEGG" id="pabs:JIR001_24020"/>